<dbReference type="Gene3D" id="3.40.50.1820">
    <property type="entry name" value="alpha/beta hydrolase"/>
    <property type="match status" value="1"/>
</dbReference>
<gene>
    <name evidence="4" type="ORF">EV193_106243</name>
</gene>
<dbReference type="InterPro" id="IPR029058">
    <property type="entry name" value="AB_hydrolase_fold"/>
</dbReference>
<dbReference type="Gene3D" id="3.40.50.720">
    <property type="entry name" value="NAD(P)-binding Rossmann-like Domain"/>
    <property type="match status" value="1"/>
</dbReference>
<keyword evidence="5" id="KW-1185">Reference proteome</keyword>
<dbReference type="InterPro" id="IPR020904">
    <property type="entry name" value="Sc_DH/Rdtase_CS"/>
</dbReference>
<reference evidence="4 5" key="1">
    <citation type="submission" date="2019-02" db="EMBL/GenBank/DDBJ databases">
        <title>Genomic Encyclopedia of Type Strains, Phase IV (KMG-IV): sequencing the most valuable type-strain genomes for metagenomic binning, comparative biology and taxonomic classification.</title>
        <authorList>
            <person name="Goeker M."/>
        </authorList>
    </citation>
    <scope>NUCLEOTIDE SEQUENCE [LARGE SCALE GENOMIC DNA]</scope>
    <source>
        <strain evidence="4 5">DSM 101727</strain>
    </source>
</reference>
<dbReference type="Pfam" id="PF00106">
    <property type="entry name" value="adh_short"/>
    <property type="match status" value="1"/>
</dbReference>
<sequence>MVREWGDTSDPTVLLVHGYPDTQAMWDDVAELLAERYHVVTYDVRGMGESSAPDGRSGYKLERLAEDLFEVADAVSPNAPVHVVAHDWGSIQAWEAVTDPDRARRIASYTSISGPCLDHVGHWMRARLRKPTPRGLGRLTGQLLHSWYVYLFQLPVLPALTWRLLARRWGEVLHLLEGVPPREGHPAPTITGDGVRGIKLYKANMLPRLLRPRERRTAVPVQLVVPTRDRYVRPGLAEEVERWAPRLWRRELIAGHWATLTEPAVVAQMIEEFVDHIAGGPTTRTLQQDQVGAPGGRFAGRLVVVTGAGSGIGRSTATLFAGLGAEVVVADIDIASARATAESIGPAAYPYGVDVSDEDAMDRFADWVVDEHGVPEIVVNNAGIGLAGAFVDTSAKQWRRVVDVNLLGVVNGCRAFAPRMIAARRGGHIVNIASAAAFTPSDLLPAYSTTKAAVLMLSESLRVELAAAGIGVSAICPGIVDTNITNTTRYAGVDELEEKRLRRQASAAYHKRNFPPERVAAQIVFAVEDNKAVVPVTPEAKLAHTAYRFTPGLVRGFARVVSSARAKGVK</sequence>
<comment type="similarity">
    <text evidence="1">Belongs to the short-chain dehydrogenases/reductases (SDR) family.</text>
</comment>
<proteinExistence type="inferred from homology"/>
<keyword evidence="2" id="KW-0560">Oxidoreductase</keyword>
<evidence type="ECO:0000313" key="4">
    <source>
        <dbReference type="EMBL" id="RZS37008.1"/>
    </source>
</evidence>
<evidence type="ECO:0000259" key="3">
    <source>
        <dbReference type="Pfam" id="PF00561"/>
    </source>
</evidence>
<dbReference type="CDD" id="cd05233">
    <property type="entry name" value="SDR_c"/>
    <property type="match status" value="1"/>
</dbReference>
<dbReference type="PROSITE" id="PS00061">
    <property type="entry name" value="ADH_SHORT"/>
    <property type="match status" value="1"/>
</dbReference>
<dbReference type="PANTHER" id="PTHR43391:SF12">
    <property type="entry name" value="OXIDOREDUCTASE EPHD-RELATED"/>
    <property type="match status" value="1"/>
</dbReference>
<dbReference type="SUPFAM" id="SSF51735">
    <property type="entry name" value="NAD(P)-binding Rossmann-fold domains"/>
    <property type="match status" value="1"/>
</dbReference>
<dbReference type="FunFam" id="3.40.50.720:FF:000084">
    <property type="entry name" value="Short-chain dehydrogenase reductase"/>
    <property type="match status" value="1"/>
</dbReference>
<feature type="domain" description="AB hydrolase-1" evidence="3">
    <location>
        <begin position="11"/>
        <end position="263"/>
    </location>
</feature>
<dbReference type="Pfam" id="PF00561">
    <property type="entry name" value="Abhydrolase_1"/>
    <property type="match status" value="1"/>
</dbReference>
<dbReference type="PRINTS" id="PR00081">
    <property type="entry name" value="GDHRDH"/>
</dbReference>
<accession>A0A4Q7KK73</accession>
<dbReference type="NCBIfam" id="NF004514">
    <property type="entry name" value="PRK05855.1"/>
    <property type="match status" value="1"/>
</dbReference>
<protein>
    <submittedName>
        <fullName evidence="4">Short-subunit dehydrogenase</fullName>
    </submittedName>
</protein>
<dbReference type="PRINTS" id="PR00080">
    <property type="entry name" value="SDRFAMILY"/>
</dbReference>
<dbReference type="Proteomes" id="UP000294257">
    <property type="component" value="Unassembled WGS sequence"/>
</dbReference>
<dbReference type="SUPFAM" id="SSF53474">
    <property type="entry name" value="alpha/beta-Hydrolases"/>
    <property type="match status" value="1"/>
</dbReference>
<dbReference type="AlphaFoldDB" id="A0A4Q7KK73"/>
<dbReference type="GO" id="GO:0016491">
    <property type="term" value="F:oxidoreductase activity"/>
    <property type="evidence" value="ECO:0007669"/>
    <property type="project" value="UniProtKB-KW"/>
</dbReference>
<dbReference type="InterPro" id="IPR000073">
    <property type="entry name" value="AB_hydrolase_1"/>
</dbReference>
<dbReference type="InterPro" id="IPR036291">
    <property type="entry name" value="NAD(P)-bd_dom_sf"/>
</dbReference>
<dbReference type="EMBL" id="SGWQ01000006">
    <property type="protein sequence ID" value="RZS37008.1"/>
    <property type="molecule type" value="Genomic_DNA"/>
</dbReference>
<evidence type="ECO:0000256" key="1">
    <source>
        <dbReference type="ARBA" id="ARBA00006484"/>
    </source>
</evidence>
<comment type="caution">
    <text evidence="4">The sequence shown here is derived from an EMBL/GenBank/DDBJ whole genome shotgun (WGS) entry which is preliminary data.</text>
</comment>
<name>A0A4Q7KK73_9PSEU</name>
<dbReference type="InterPro" id="IPR002347">
    <property type="entry name" value="SDR_fam"/>
</dbReference>
<evidence type="ECO:0000256" key="2">
    <source>
        <dbReference type="ARBA" id="ARBA00023002"/>
    </source>
</evidence>
<dbReference type="PANTHER" id="PTHR43391">
    <property type="entry name" value="RETINOL DEHYDROGENASE-RELATED"/>
    <property type="match status" value="1"/>
</dbReference>
<organism evidence="4 5">
    <name type="scientific">Herbihabitans rhizosphaerae</name>
    <dbReference type="NCBI Taxonomy" id="1872711"/>
    <lineage>
        <taxon>Bacteria</taxon>
        <taxon>Bacillati</taxon>
        <taxon>Actinomycetota</taxon>
        <taxon>Actinomycetes</taxon>
        <taxon>Pseudonocardiales</taxon>
        <taxon>Pseudonocardiaceae</taxon>
        <taxon>Herbihabitans</taxon>
    </lineage>
</organism>
<evidence type="ECO:0000313" key="5">
    <source>
        <dbReference type="Proteomes" id="UP000294257"/>
    </source>
</evidence>